<evidence type="ECO:0000256" key="6">
    <source>
        <dbReference type="ARBA" id="ARBA00022840"/>
    </source>
</evidence>
<dbReference type="Gene3D" id="1.20.59.20">
    <property type="match status" value="1"/>
</dbReference>
<comment type="domain">
    <text evidence="8">The N-terminal region contains the highly conserved SGGXDS motif, predicted to be a P-loop motif involved in ATP binding.</text>
</comment>
<dbReference type="Gene3D" id="3.40.50.620">
    <property type="entry name" value="HUPs"/>
    <property type="match status" value="1"/>
</dbReference>
<dbReference type="GO" id="GO:0005524">
    <property type="term" value="F:ATP binding"/>
    <property type="evidence" value="ECO:0007669"/>
    <property type="project" value="UniProtKB-UniRule"/>
</dbReference>
<evidence type="ECO:0000256" key="4">
    <source>
        <dbReference type="ARBA" id="ARBA00022694"/>
    </source>
</evidence>
<feature type="binding site" evidence="8">
    <location>
        <begin position="30"/>
        <end position="35"/>
    </location>
    <ligand>
        <name>ATP</name>
        <dbReference type="ChEBI" id="CHEBI:30616"/>
    </ligand>
</feature>
<keyword evidence="11" id="KW-1185">Reference proteome</keyword>
<dbReference type="SUPFAM" id="SSF82829">
    <property type="entry name" value="MesJ substrate recognition domain-like"/>
    <property type="match status" value="1"/>
</dbReference>
<dbReference type="PANTHER" id="PTHR43033">
    <property type="entry name" value="TRNA(ILE)-LYSIDINE SYNTHASE-RELATED"/>
    <property type="match status" value="1"/>
</dbReference>
<dbReference type="EMBL" id="RXHU01000116">
    <property type="protein sequence ID" value="RTE02546.1"/>
    <property type="molecule type" value="Genomic_DNA"/>
</dbReference>
<evidence type="ECO:0000313" key="11">
    <source>
        <dbReference type="Proteomes" id="UP000276128"/>
    </source>
</evidence>
<evidence type="ECO:0000256" key="1">
    <source>
        <dbReference type="ARBA" id="ARBA00004496"/>
    </source>
</evidence>
<dbReference type="GO" id="GO:0032267">
    <property type="term" value="F:tRNA(Ile)-lysidine synthase activity"/>
    <property type="evidence" value="ECO:0007669"/>
    <property type="project" value="UniProtKB-EC"/>
</dbReference>
<dbReference type="CDD" id="cd01992">
    <property type="entry name" value="TilS_N"/>
    <property type="match status" value="1"/>
</dbReference>
<dbReference type="HAMAP" id="MF_01161">
    <property type="entry name" value="tRNA_Ile_lys_synt"/>
    <property type="match status" value="1"/>
</dbReference>
<keyword evidence="3 8" id="KW-0436">Ligase</keyword>
<dbReference type="SMART" id="SM00977">
    <property type="entry name" value="TilS_C"/>
    <property type="match status" value="1"/>
</dbReference>
<evidence type="ECO:0000256" key="2">
    <source>
        <dbReference type="ARBA" id="ARBA00022490"/>
    </source>
</evidence>
<accession>A0A430J4W4</accession>
<comment type="similarity">
    <text evidence="8">Belongs to the tRNA(Ile)-lysidine synthase family.</text>
</comment>
<evidence type="ECO:0000256" key="5">
    <source>
        <dbReference type="ARBA" id="ARBA00022741"/>
    </source>
</evidence>
<dbReference type="InterPro" id="IPR012796">
    <property type="entry name" value="Lysidine-tRNA-synth_C"/>
</dbReference>
<dbReference type="Pfam" id="PF01171">
    <property type="entry name" value="ATP_bind_3"/>
    <property type="match status" value="1"/>
</dbReference>
<keyword evidence="4 8" id="KW-0819">tRNA processing</keyword>
<evidence type="ECO:0000256" key="3">
    <source>
        <dbReference type="ARBA" id="ARBA00022598"/>
    </source>
</evidence>
<evidence type="ECO:0000259" key="9">
    <source>
        <dbReference type="SMART" id="SM00977"/>
    </source>
</evidence>
<dbReference type="Proteomes" id="UP000276128">
    <property type="component" value="Unassembled WGS sequence"/>
</dbReference>
<keyword evidence="5 8" id="KW-0547">Nucleotide-binding</keyword>
<dbReference type="NCBIfam" id="TIGR02432">
    <property type="entry name" value="lysidine_TilS_N"/>
    <property type="match status" value="1"/>
</dbReference>
<proteinExistence type="inferred from homology"/>
<keyword evidence="6 8" id="KW-0067">ATP-binding</keyword>
<sequence length="474" mass="53839">MDNDVLALVERRIREEHLAGTGDVVVVAVSGGSDSVALLHVLFRLVGTFGWRLVVAHVNHQFRGAESDAEADFVAGLAARFGLPCEIGVIDVPAYIEEASLNAQAAAREKRYAFLHNVAERYGAQRIALAHHADDQAETVLMRVLRGTGPSGLVGMPERRREKKVELIRPFLRIYKSDIMNYCKVHAISYCEDSSNASLKYTRNQVRLELLPKLTAYNEQLPQALNRLADMMQAEDDYMASETERVLRQIVAFEAGRYRIERRDFTPLHVALQRRLIKLILNCLCADRQQLAYMLVERVREMILKDPVSNQVLQVDEEVYIVREYGSIHFQAYAPEPRPYAYAIPRETSEVSLPELNGKLILSWMSAEAYKTAVPGSSDMDVYLDGDGLIWPLHLRSREHGDRMEPFGLNGTKKVKDMFIDAKMPSTRRDRIPLLVDDSGHILWIAGFRRSRRALVEAHTERVLHVRLALQEPL</sequence>
<keyword evidence="2 8" id="KW-0963">Cytoplasm</keyword>
<dbReference type="InterPro" id="IPR012795">
    <property type="entry name" value="tRNA_Ile_lys_synt_N"/>
</dbReference>
<feature type="domain" description="Lysidine-tRNA(Ile) synthetase C-terminal" evidence="9">
    <location>
        <begin position="393"/>
        <end position="466"/>
    </location>
</feature>
<dbReference type="AlphaFoldDB" id="A0A430J4W4"/>
<protein>
    <recommendedName>
        <fullName evidence="8">tRNA(Ile)-lysidine synthase</fullName>
        <ecNumber evidence="8">6.3.4.19</ecNumber>
    </recommendedName>
    <alternativeName>
        <fullName evidence="8">tRNA(Ile)-2-lysyl-cytidine synthase</fullName>
    </alternativeName>
    <alternativeName>
        <fullName evidence="8">tRNA(Ile)-lysidine synthetase</fullName>
    </alternativeName>
</protein>
<dbReference type="Pfam" id="PF11734">
    <property type="entry name" value="TilS_C"/>
    <property type="match status" value="1"/>
</dbReference>
<comment type="subcellular location">
    <subcellularLocation>
        <location evidence="1 8">Cytoplasm</location>
    </subcellularLocation>
</comment>
<dbReference type="InterPro" id="IPR014729">
    <property type="entry name" value="Rossmann-like_a/b/a_fold"/>
</dbReference>
<dbReference type="PANTHER" id="PTHR43033:SF1">
    <property type="entry name" value="TRNA(ILE)-LYSIDINE SYNTHASE-RELATED"/>
    <property type="match status" value="1"/>
</dbReference>
<dbReference type="GO" id="GO:0006400">
    <property type="term" value="P:tRNA modification"/>
    <property type="evidence" value="ECO:0007669"/>
    <property type="project" value="UniProtKB-UniRule"/>
</dbReference>
<dbReference type="OrthoDB" id="9807403at2"/>
<name>A0A430J4W4_9BACL</name>
<dbReference type="GO" id="GO:0005737">
    <property type="term" value="C:cytoplasm"/>
    <property type="evidence" value="ECO:0007669"/>
    <property type="project" value="UniProtKB-SubCell"/>
</dbReference>
<evidence type="ECO:0000313" key="10">
    <source>
        <dbReference type="EMBL" id="RTE02546.1"/>
    </source>
</evidence>
<dbReference type="RefSeq" id="WP_126144793.1">
    <property type="nucleotide sequence ID" value="NZ_RXHU01000116.1"/>
</dbReference>
<dbReference type="SUPFAM" id="SSF52402">
    <property type="entry name" value="Adenine nucleotide alpha hydrolases-like"/>
    <property type="match status" value="1"/>
</dbReference>
<comment type="caution">
    <text evidence="10">The sequence shown here is derived from an EMBL/GenBank/DDBJ whole genome shotgun (WGS) entry which is preliminary data.</text>
</comment>
<dbReference type="InterPro" id="IPR012094">
    <property type="entry name" value="tRNA_Ile_lys_synt"/>
</dbReference>
<comment type="catalytic activity">
    <reaction evidence="7 8">
        <text>cytidine(34) in tRNA(Ile2) + L-lysine + ATP = lysidine(34) in tRNA(Ile2) + AMP + diphosphate + H(+)</text>
        <dbReference type="Rhea" id="RHEA:43744"/>
        <dbReference type="Rhea" id="RHEA-COMP:10625"/>
        <dbReference type="Rhea" id="RHEA-COMP:10670"/>
        <dbReference type="ChEBI" id="CHEBI:15378"/>
        <dbReference type="ChEBI" id="CHEBI:30616"/>
        <dbReference type="ChEBI" id="CHEBI:32551"/>
        <dbReference type="ChEBI" id="CHEBI:33019"/>
        <dbReference type="ChEBI" id="CHEBI:82748"/>
        <dbReference type="ChEBI" id="CHEBI:83665"/>
        <dbReference type="ChEBI" id="CHEBI:456215"/>
        <dbReference type="EC" id="6.3.4.19"/>
    </reaction>
</comment>
<dbReference type="EC" id="6.3.4.19" evidence="8"/>
<evidence type="ECO:0000256" key="8">
    <source>
        <dbReference type="HAMAP-Rule" id="MF_01161"/>
    </source>
</evidence>
<dbReference type="NCBIfam" id="TIGR02433">
    <property type="entry name" value="lysidine_TilS_C"/>
    <property type="match status" value="1"/>
</dbReference>
<dbReference type="SUPFAM" id="SSF56037">
    <property type="entry name" value="PheT/TilS domain"/>
    <property type="match status" value="1"/>
</dbReference>
<dbReference type="InterPro" id="IPR011063">
    <property type="entry name" value="TilS/TtcA_N"/>
</dbReference>
<evidence type="ECO:0000256" key="7">
    <source>
        <dbReference type="ARBA" id="ARBA00048539"/>
    </source>
</evidence>
<organism evidence="10 11">
    <name type="scientific">Paenibacillus whitsoniae</name>
    <dbReference type="NCBI Taxonomy" id="2496558"/>
    <lineage>
        <taxon>Bacteria</taxon>
        <taxon>Bacillati</taxon>
        <taxon>Bacillota</taxon>
        <taxon>Bacilli</taxon>
        <taxon>Bacillales</taxon>
        <taxon>Paenibacillaceae</taxon>
        <taxon>Paenibacillus</taxon>
    </lineage>
</organism>
<comment type="function">
    <text evidence="8">Ligates lysine onto the cytidine present at position 34 of the AUA codon-specific tRNA(Ile) that contains the anticodon CAU, in an ATP-dependent manner. Cytidine is converted to lysidine, thus changing the amino acid specificity of the tRNA from methionine to isoleucine.</text>
</comment>
<gene>
    <name evidence="8 10" type="primary">tilS</name>
    <name evidence="10" type="ORF">EJQ19_29365</name>
</gene>
<reference evidence="10 11" key="1">
    <citation type="submission" date="2018-12" db="EMBL/GenBank/DDBJ databases">
        <title>Bacillus ochoae sp. nov., Paenibacillus whitsoniae sp. nov., Paenibacillus spiritus sp. nov. Isolated from the Mars Exploration Rover during spacecraft assembly.</title>
        <authorList>
            <person name="Seuylemezian A."/>
            <person name="Vaishampayan P."/>
        </authorList>
    </citation>
    <scope>NUCLEOTIDE SEQUENCE [LARGE SCALE GENOMIC DNA]</scope>
    <source>
        <strain evidence="10 11">MER 54</strain>
    </source>
</reference>